<accession>A0A0D8HEV5</accession>
<reference evidence="1 2" key="1">
    <citation type="submission" date="2015-01" db="EMBL/GenBank/DDBJ databases">
        <title>Draft genome of the acidophilic iron oxidizer Acidithrix ferrooxidans strain Py-F3.</title>
        <authorList>
            <person name="Poehlein A."/>
            <person name="Eisen S."/>
            <person name="Schloemann M."/>
            <person name="Johnson B.D."/>
            <person name="Daniel R."/>
            <person name="Muehling M."/>
        </authorList>
    </citation>
    <scope>NUCLEOTIDE SEQUENCE [LARGE SCALE GENOMIC DNA]</scope>
    <source>
        <strain evidence="1 2">Py-F3</strain>
    </source>
</reference>
<dbReference type="RefSeq" id="WP_052606380.1">
    <property type="nucleotide sequence ID" value="NZ_JXYS01000082.1"/>
</dbReference>
<gene>
    <name evidence="1" type="ORF">AXFE_26830</name>
</gene>
<dbReference type="AlphaFoldDB" id="A0A0D8HEV5"/>
<sequence>MDSRKEIKIGAYEIGEIAKTVIDPNSSRAFGIYAFSGDHPGVHLAKSVEEQVFLDTYGNTSDQLNTEYYPYLDRSIFLCVINHSLSLPVASMRIILPSESGTGSKSLDDISAHWGIEPVALKIRQGEKMPLNNFWDIATLSVHRQFQGRAAPGLIAISLYRAYVTASQSCGVDWTIAILDDRLFRFGNWQFGGTWSRFEDLEPKAYLGSEASHPVWCQLSKWQQRLWAYKPDLHESIFSPGGPSPTVEELSIDSFRKQFFSIQKHYPAEGEVINLRELEKDRNSNVEGEKKIARSF</sequence>
<comment type="caution">
    <text evidence="1">The sequence shown here is derived from an EMBL/GenBank/DDBJ whole genome shotgun (WGS) entry which is preliminary data.</text>
</comment>
<dbReference type="Proteomes" id="UP000032360">
    <property type="component" value="Unassembled WGS sequence"/>
</dbReference>
<dbReference type="STRING" id="1280514.AXFE_26830"/>
<dbReference type="OrthoDB" id="5177648at2"/>
<name>A0A0D8HEV5_9ACTN</name>
<keyword evidence="2" id="KW-1185">Reference proteome</keyword>
<dbReference type="EMBL" id="JXYS01000082">
    <property type="protein sequence ID" value="KJF16453.1"/>
    <property type="molecule type" value="Genomic_DNA"/>
</dbReference>
<organism evidence="1 2">
    <name type="scientific">Acidithrix ferrooxidans</name>
    <dbReference type="NCBI Taxonomy" id="1280514"/>
    <lineage>
        <taxon>Bacteria</taxon>
        <taxon>Bacillati</taxon>
        <taxon>Actinomycetota</taxon>
        <taxon>Acidimicrobiia</taxon>
        <taxon>Acidimicrobiales</taxon>
        <taxon>Acidimicrobiaceae</taxon>
        <taxon>Acidithrix</taxon>
    </lineage>
</organism>
<proteinExistence type="predicted"/>
<evidence type="ECO:0000313" key="2">
    <source>
        <dbReference type="Proteomes" id="UP000032360"/>
    </source>
</evidence>
<evidence type="ECO:0000313" key="1">
    <source>
        <dbReference type="EMBL" id="KJF16453.1"/>
    </source>
</evidence>
<protein>
    <submittedName>
        <fullName evidence="1">Uncharacterized protein</fullName>
    </submittedName>
</protein>